<dbReference type="InterPro" id="IPR001509">
    <property type="entry name" value="Epimerase_deHydtase"/>
</dbReference>
<dbReference type="PANTHER" id="PTHR43245:SF23">
    <property type="entry name" value="NAD(P)-BINDING DOMAIN-CONTAINING PROTEIN"/>
    <property type="match status" value="1"/>
</dbReference>
<evidence type="ECO:0000313" key="2">
    <source>
        <dbReference type="EMBL" id="RIA55379.1"/>
    </source>
</evidence>
<dbReference type="SUPFAM" id="SSF51735">
    <property type="entry name" value="NAD(P)-binding Rossmann-fold domains"/>
    <property type="match status" value="1"/>
</dbReference>
<comment type="caution">
    <text evidence="2">The sequence shown here is derived from an EMBL/GenBank/DDBJ whole genome shotgun (WGS) entry which is preliminary data.</text>
</comment>
<dbReference type="Pfam" id="PF01370">
    <property type="entry name" value="Epimerase"/>
    <property type="match status" value="1"/>
</dbReference>
<dbReference type="AlphaFoldDB" id="A0A397Q4N7"/>
<evidence type="ECO:0000313" key="3">
    <source>
        <dbReference type="Proteomes" id="UP000266273"/>
    </source>
</evidence>
<gene>
    <name evidence="2" type="ORF">BXY53_0442</name>
</gene>
<dbReference type="PANTHER" id="PTHR43245">
    <property type="entry name" value="BIFUNCTIONAL POLYMYXIN RESISTANCE PROTEIN ARNA"/>
    <property type="match status" value="1"/>
</dbReference>
<dbReference type="InterPro" id="IPR050177">
    <property type="entry name" value="Lipid_A_modif_metabolic_enz"/>
</dbReference>
<evidence type="ECO:0000259" key="1">
    <source>
        <dbReference type="Pfam" id="PF01370"/>
    </source>
</evidence>
<dbReference type="Proteomes" id="UP000266273">
    <property type="component" value="Unassembled WGS sequence"/>
</dbReference>
<keyword evidence="3" id="KW-1185">Reference proteome</keyword>
<reference evidence="2 3" key="1">
    <citation type="submission" date="2018-08" db="EMBL/GenBank/DDBJ databases">
        <title>Genomic Encyclopedia of Archaeal and Bacterial Type Strains, Phase II (KMG-II): from individual species to whole genera.</title>
        <authorList>
            <person name="Goeker M."/>
        </authorList>
    </citation>
    <scope>NUCLEOTIDE SEQUENCE [LARGE SCALE GENOMIC DNA]</scope>
    <source>
        <strain evidence="2 3">DSM 5002</strain>
    </source>
</reference>
<dbReference type="RefSeq" id="WP_245410327.1">
    <property type="nucleotide sequence ID" value="NZ_QXDF01000001.1"/>
</dbReference>
<feature type="domain" description="NAD-dependent epimerase/dehydratase" evidence="1">
    <location>
        <begin position="38"/>
        <end position="274"/>
    </location>
</feature>
<proteinExistence type="predicted"/>
<dbReference type="CDD" id="cd08946">
    <property type="entry name" value="SDR_e"/>
    <property type="match status" value="1"/>
</dbReference>
<dbReference type="EMBL" id="QXDF01000001">
    <property type="protein sequence ID" value="RIA55379.1"/>
    <property type="molecule type" value="Genomic_DNA"/>
</dbReference>
<organism evidence="2 3">
    <name type="scientific">Dichotomicrobium thermohalophilum</name>
    <dbReference type="NCBI Taxonomy" id="933063"/>
    <lineage>
        <taxon>Bacteria</taxon>
        <taxon>Pseudomonadati</taxon>
        <taxon>Pseudomonadota</taxon>
        <taxon>Alphaproteobacteria</taxon>
        <taxon>Hyphomicrobiales</taxon>
        <taxon>Hyphomicrobiaceae</taxon>
        <taxon>Dichotomicrobium</taxon>
    </lineage>
</organism>
<dbReference type="InterPro" id="IPR036291">
    <property type="entry name" value="NAD(P)-bd_dom_sf"/>
</dbReference>
<sequence>MLIDHSELMVLPPGIRTELSEEQSRFSAARGGDPERRILIIGGAGYIGAPLTSYLLAAGAFVRNLDCLAYHNGASVLGYISHPRYELMLGDMGDPETMQQALAGITDVIILGGLVGDPITKKFPGAAERVNDQAIQTCIRALNGRGLNKVIFVSTCSNYGIIGDDQIATEDFELKPLSSYARSKVAAEKFLLGLEGQVDYAPTILRFATAFGLSPRMRFDLTVNEFTRDLFLGRELSVFDAHTWRPYCHVRDFARLITRVLDYPVGRVAFEVFNSGGDANNHTKQEIVDRILQRLPGRRVSYKPDSEDRRNYRVNFEKVKRELHFTPLVSIEQGIDEIIWALSAHMLDDVSTRGTFYGNYELPGLEAHALRSTA</sequence>
<name>A0A397Q4N7_9HYPH</name>
<accession>A0A397Q4N7</accession>
<dbReference type="Gene3D" id="3.40.50.720">
    <property type="entry name" value="NAD(P)-binding Rossmann-like Domain"/>
    <property type="match status" value="1"/>
</dbReference>
<protein>
    <submittedName>
        <fullName evidence="2">Nucleoside-diphosphate-sugar epimerase</fullName>
    </submittedName>
</protein>